<evidence type="ECO:0000313" key="2">
    <source>
        <dbReference type="EMBL" id="OYR26983.1"/>
    </source>
</evidence>
<evidence type="ECO:0000256" key="1">
    <source>
        <dbReference type="SAM" id="MobiDB-lite"/>
    </source>
</evidence>
<dbReference type="AlphaFoldDB" id="A0A256GIL9"/>
<comment type="caution">
    <text evidence="2">The sequence shown here is derived from an EMBL/GenBank/DDBJ whole genome shotgun (WGS) entry which is preliminary data.</text>
</comment>
<feature type="region of interest" description="Disordered" evidence="1">
    <location>
        <begin position="1"/>
        <end position="46"/>
    </location>
</feature>
<reference evidence="2 3" key="1">
    <citation type="submission" date="2017-07" db="EMBL/GenBank/DDBJ databases">
        <title>Draft genome of Ochrobactrum lupini type strain LUP21.</title>
        <authorList>
            <person name="Krzyzanowska D.M."/>
            <person name="Jafra S."/>
        </authorList>
    </citation>
    <scope>NUCLEOTIDE SEQUENCE [LARGE SCALE GENOMIC DNA]</scope>
    <source>
        <strain evidence="2 3">LUP21</strain>
    </source>
</reference>
<proteinExistence type="predicted"/>
<dbReference type="Proteomes" id="UP000216363">
    <property type="component" value="Unassembled WGS sequence"/>
</dbReference>
<dbReference type="EMBL" id="NNRN01000053">
    <property type="protein sequence ID" value="OYR26983.1"/>
    <property type="molecule type" value="Genomic_DNA"/>
</dbReference>
<name>A0A256GIL9_9HYPH</name>
<evidence type="ECO:0000313" key="3">
    <source>
        <dbReference type="Proteomes" id="UP000216363"/>
    </source>
</evidence>
<protein>
    <submittedName>
        <fullName evidence="2">Uncharacterized protein</fullName>
    </submittedName>
</protein>
<organism evidence="2 3">
    <name type="scientific">Brucella lupini</name>
    <dbReference type="NCBI Taxonomy" id="255457"/>
    <lineage>
        <taxon>Bacteria</taxon>
        <taxon>Pseudomonadati</taxon>
        <taxon>Pseudomonadota</taxon>
        <taxon>Alphaproteobacteria</taxon>
        <taxon>Hyphomicrobiales</taxon>
        <taxon>Brucellaceae</taxon>
        <taxon>Brucella/Ochrobactrum group</taxon>
        <taxon>Brucella</taxon>
    </lineage>
</organism>
<accession>A0A256GIL9</accession>
<gene>
    <name evidence="2" type="ORF">CES86_3336</name>
</gene>
<sequence>MRAPVQSFISGNGTEANPAHFQQIGNPDHGQATSTDPAVIVSLPLQ</sequence>